<dbReference type="STRING" id="1851148.SMSP2_02452"/>
<feature type="transmembrane region" description="Helical" evidence="14">
    <location>
        <begin position="552"/>
        <end position="571"/>
    </location>
</feature>
<evidence type="ECO:0000256" key="9">
    <source>
        <dbReference type="ARBA" id="ARBA00023065"/>
    </source>
</evidence>
<dbReference type="AlphaFoldDB" id="A0A1Q2MII9"/>
<dbReference type="InterPro" id="IPR050277">
    <property type="entry name" value="Sodium:Solute_Symporter"/>
</dbReference>
<keyword evidence="8" id="KW-0915">Sodium</keyword>
<accession>A0A1Q2MII9</accession>
<dbReference type="GO" id="GO:0015193">
    <property type="term" value="F:L-proline transmembrane transporter activity"/>
    <property type="evidence" value="ECO:0007669"/>
    <property type="project" value="TreeGrafter"/>
</dbReference>
<keyword evidence="7 14" id="KW-1133">Transmembrane helix</keyword>
<feature type="transmembrane region" description="Helical" evidence="14">
    <location>
        <begin position="323"/>
        <end position="351"/>
    </location>
</feature>
<feature type="transmembrane region" description="Helical" evidence="14">
    <location>
        <begin position="431"/>
        <end position="452"/>
    </location>
</feature>
<keyword evidence="5 14" id="KW-0812">Transmembrane</keyword>
<feature type="transmembrane region" description="Helical" evidence="14">
    <location>
        <begin position="458"/>
        <end position="477"/>
    </location>
</feature>
<dbReference type="Gene3D" id="1.20.1730.10">
    <property type="entry name" value="Sodium/glucose cotransporter"/>
    <property type="match status" value="1"/>
</dbReference>
<dbReference type="EMBL" id="CP019646">
    <property type="protein sequence ID" value="AQQ72072.1"/>
    <property type="molecule type" value="Genomic_DNA"/>
</dbReference>
<feature type="transmembrane region" description="Helical" evidence="14">
    <location>
        <begin position="242"/>
        <end position="260"/>
    </location>
</feature>
<dbReference type="KEGG" id="pbas:SMSP2_02452"/>
<protein>
    <submittedName>
        <fullName evidence="15">Na(+)/glucose symporter</fullName>
    </submittedName>
</protein>
<dbReference type="OrthoDB" id="9810181at2"/>
<evidence type="ECO:0000256" key="3">
    <source>
        <dbReference type="ARBA" id="ARBA00022448"/>
    </source>
</evidence>
<feature type="transmembrane region" description="Helical" evidence="14">
    <location>
        <begin position="75"/>
        <end position="97"/>
    </location>
</feature>
<dbReference type="Pfam" id="PF00474">
    <property type="entry name" value="SSF"/>
    <property type="match status" value="1"/>
</dbReference>
<keyword evidence="16" id="KW-1185">Reference proteome</keyword>
<dbReference type="GO" id="GO:0015824">
    <property type="term" value="P:proline transport"/>
    <property type="evidence" value="ECO:0007669"/>
    <property type="project" value="TreeGrafter"/>
</dbReference>
<dbReference type="PANTHER" id="PTHR48086:SF3">
    <property type="entry name" value="SODIUM_PROLINE SYMPORTER"/>
    <property type="match status" value="1"/>
</dbReference>
<evidence type="ECO:0000256" key="8">
    <source>
        <dbReference type="ARBA" id="ARBA00023053"/>
    </source>
</evidence>
<dbReference type="GO" id="GO:0005298">
    <property type="term" value="F:proline:sodium symporter activity"/>
    <property type="evidence" value="ECO:0007669"/>
    <property type="project" value="TreeGrafter"/>
</dbReference>
<evidence type="ECO:0000256" key="2">
    <source>
        <dbReference type="ARBA" id="ARBA00006434"/>
    </source>
</evidence>
<evidence type="ECO:0000256" key="5">
    <source>
        <dbReference type="ARBA" id="ARBA00022692"/>
    </source>
</evidence>
<gene>
    <name evidence="15" type="primary">sglT_25</name>
    <name evidence="15" type="ORF">SMSP2_02452</name>
</gene>
<keyword evidence="9" id="KW-0406">Ion transport</keyword>
<organism evidence="15 16">
    <name type="scientific">Limihaloglobus sulfuriphilus</name>
    <dbReference type="NCBI Taxonomy" id="1851148"/>
    <lineage>
        <taxon>Bacteria</taxon>
        <taxon>Pseudomonadati</taxon>
        <taxon>Planctomycetota</taxon>
        <taxon>Phycisphaerae</taxon>
        <taxon>Sedimentisphaerales</taxon>
        <taxon>Sedimentisphaeraceae</taxon>
        <taxon>Limihaloglobus</taxon>
    </lineage>
</organism>
<evidence type="ECO:0000256" key="12">
    <source>
        <dbReference type="ARBA" id="ARBA00033708"/>
    </source>
</evidence>
<evidence type="ECO:0000313" key="16">
    <source>
        <dbReference type="Proteomes" id="UP000188181"/>
    </source>
</evidence>
<keyword evidence="10 14" id="KW-0472">Membrane</keyword>
<dbReference type="InterPro" id="IPR038377">
    <property type="entry name" value="Na/Glc_symporter_sf"/>
</dbReference>
<keyword evidence="4" id="KW-1003">Cell membrane</keyword>
<feature type="transmembrane region" description="Helical" evidence="14">
    <location>
        <begin position="157"/>
        <end position="176"/>
    </location>
</feature>
<proteinExistence type="inferred from homology"/>
<keyword evidence="11" id="KW-0739">Sodium transport</keyword>
<feature type="transmembrane region" description="Helical" evidence="14">
    <location>
        <begin position="126"/>
        <end position="145"/>
    </location>
</feature>
<dbReference type="PROSITE" id="PS50283">
    <property type="entry name" value="NA_SOLUT_SYMP_3"/>
    <property type="match status" value="1"/>
</dbReference>
<feature type="transmembrane region" description="Helical" evidence="14">
    <location>
        <begin position="188"/>
        <end position="205"/>
    </location>
</feature>
<evidence type="ECO:0000256" key="14">
    <source>
        <dbReference type="SAM" id="Phobius"/>
    </source>
</evidence>
<sequence>MTAIDTIIIAAYFVVVMGLGLYYQRSSAASLDSYFLGNKDIPWYLLAFSGSATNFSVCGTVWQISVLFFLGMKSFYIHLAWGSVIPAFWMAYAAIWIRRSRVMTAAELVQLRFGPGSGSRCARTSYALLGVLGAAGIIGMAFVVLAEFSKVYGLPPVKTATAITLLTSAYVLLGGFKGVIITDFIQSILLALSGIVMAVIAYRVVDPQILAENIGNIDDWLSLGIPEKTNVPEYENFRSITLSRMFIGTMLCFTVTAGGFGEQRFLAAKSTAEAAKISAFWNIVLIPRWLFTAAIAFLGLYAFSDINRDQVDQLLPMVLNKYLTTGIRGLVVVSLVAAFMSTISSLINSGASMMMRDIIQPLLKTGDGEKRLVWLSYLSTAIIIAAGLAIGIISCSYSTLNSLWSWIMAGLGASVIFPNVLRWYWWRVNGWGFMTGFFSGLVVALLMLIPNFPLSDNAMSILCVLVSGAGCVIGSLLTEPVKEDYINEFYKRVRPFGFWKKVYKRLGMSEQDHKKRSDNPYLVFFNAIIAGIALHAYYMCSIYVVGHFFKETLISLAVAAVTSIVLYFTWYRMTILKEQESKEE</sequence>
<evidence type="ECO:0000256" key="10">
    <source>
        <dbReference type="ARBA" id="ARBA00023136"/>
    </source>
</evidence>
<dbReference type="GO" id="GO:0005886">
    <property type="term" value="C:plasma membrane"/>
    <property type="evidence" value="ECO:0007669"/>
    <property type="project" value="UniProtKB-SubCell"/>
</dbReference>
<evidence type="ECO:0000256" key="1">
    <source>
        <dbReference type="ARBA" id="ARBA00004651"/>
    </source>
</evidence>
<dbReference type="Proteomes" id="UP000188181">
    <property type="component" value="Chromosome"/>
</dbReference>
<evidence type="ECO:0000256" key="6">
    <source>
        <dbReference type="ARBA" id="ARBA00022847"/>
    </source>
</evidence>
<feature type="transmembrane region" description="Helical" evidence="14">
    <location>
        <begin position="372"/>
        <end position="397"/>
    </location>
</feature>
<reference evidence="16" key="1">
    <citation type="submission" date="2017-02" db="EMBL/GenBank/DDBJ databases">
        <title>Comparative genomics and description of representatives of a novel lineage of planctomycetes thriving in anoxic sediments.</title>
        <authorList>
            <person name="Spring S."/>
            <person name="Bunk B."/>
            <person name="Sproer C."/>
        </authorList>
    </citation>
    <scope>NUCLEOTIDE SEQUENCE [LARGE SCALE GENOMIC DNA]</scope>
    <source>
        <strain evidence="16">SM-Chi-D1</strain>
    </source>
</reference>
<evidence type="ECO:0000313" key="15">
    <source>
        <dbReference type="EMBL" id="AQQ72072.1"/>
    </source>
</evidence>
<feature type="transmembrane region" description="Helical" evidence="14">
    <location>
        <begin position="521"/>
        <end position="546"/>
    </location>
</feature>
<evidence type="ECO:0000256" key="4">
    <source>
        <dbReference type="ARBA" id="ARBA00022475"/>
    </source>
</evidence>
<dbReference type="RefSeq" id="WP_146684302.1">
    <property type="nucleotide sequence ID" value="NZ_CP019646.1"/>
</dbReference>
<keyword evidence="3" id="KW-0813">Transport</keyword>
<comment type="subcellular location">
    <subcellularLocation>
        <location evidence="1">Cell membrane</location>
        <topology evidence="1">Multi-pass membrane protein</topology>
    </subcellularLocation>
</comment>
<feature type="transmembrane region" description="Helical" evidence="14">
    <location>
        <begin position="43"/>
        <end position="69"/>
    </location>
</feature>
<dbReference type="PANTHER" id="PTHR48086">
    <property type="entry name" value="SODIUM/PROLINE SYMPORTER-RELATED"/>
    <property type="match status" value="1"/>
</dbReference>
<comment type="catalytic activity">
    <reaction evidence="12">
        <text>L-proline(in) + Na(+)(in) = L-proline(out) + Na(+)(out)</text>
        <dbReference type="Rhea" id="RHEA:28967"/>
        <dbReference type="ChEBI" id="CHEBI:29101"/>
        <dbReference type="ChEBI" id="CHEBI:60039"/>
    </reaction>
</comment>
<keyword evidence="6" id="KW-0769">Symport</keyword>
<feature type="transmembrane region" description="Helical" evidence="14">
    <location>
        <begin position="403"/>
        <end position="424"/>
    </location>
</feature>
<feature type="transmembrane region" description="Helical" evidence="14">
    <location>
        <begin position="280"/>
        <end position="303"/>
    </location>
</feature>
<comment type="similarity">
    <text evidence="2 13">Belongs to the sodium:solute symporter (SSF) (TC 2.A.21) family.</text>
</comment>
<feature type="transmembrane region" description="Helical" evidence="14">
    <location>
        <begin position="6"/>
        <end position="23"/>
    </location>
</feature>
<evidence type="ECO:0000256" key="11">
    <source>
        <dbReference type="ARBA" id="ARBA00023201"/>
    </source>
</evidence>
<dbReference type="InterPro" id="IPR001734">
    <property type="entry name" value="Na/solute_symporter"/>
</dbReference>
<evidence type="ECO:0000256" key="13">
    <source>
        <dbReference type="RuleBase" id="RU362091"/>
    </source>
</evidence>
<evidence type="ECO:0000256" key="7">
    <source>
        <dbReference type="ARBA" id="ARBA00022989"/>
    </source>
</evidence>
<name>A0A1Q2MII9_9BACT</name>